<feature type="domain" description="Multidrug resistance protein MdtA-like alpha-helical hairpin" evidence="2">
    <location>
        <begin position="119"/>
        <end position="185"/>
    </location>
</feature>
<dbReference type="PANTHER" id="PTHR30438">
    <property type="entry name" value="36 KDA ANTIGEN-RELATED"/>
    <property type="match status" value="1"/>
</dbReference>
<dbReference type="STRING" id="1123291.SAMN04490355_10147"/>
<keyword evidence="1" id="KW-1133">Transmembrane helix</keyword>
<keyword evidence="5" id="KW-1185">Reference proteome</keyword>
<proteinExistence type="predicted"/>
<evidence type="ECO:0000313" key="4">
    <source>
        <dbReference type="EMBL" id="SFL69858.1"/>
    </source>
</evidence>
<sequence length="340" mass="37059">MLTENRIFLFKHQVAYILLVSLISIILGGCSTATVAKEVWGRAEAKEVDVNSKIPGRVLTLMVKEGDHVTKGQILARIDSRDIAAKANEAQAAIKAVAAQVSQASTATSLQSQTAEATVDAAQAQLSKAASDLTLAETDYKRFKKLVESGSVSRQLYDTYNARYEAAQAGYALAETNVTKAQAGLLQVSMSKDTEETALRRMQQSQAALQFVEVALDETEIKAPFDGLITAKYVEEGAMVSIGMPIVAIQDSVDNWINVKVKETELDKYQVGQTVQLQGRDSAVKVQGTITDISKKAEFATYRSTNERDDNDIITFNVKIQVNSDILRPGMRFKLIDGGK</sequence>
<accession>A0A1I4JTE6</accession>
<evidence type="ECO:0000259" key="2">
    <source>
        <dbReference type="Pfam" id="PF25876"/>
    </source>
</evidence>
<dbReference type="SUPFAM" id="SSF111369">
    <property type="entry name" value="HlyD-like secretion proteins"/>
    <property type="match status" value="2"/>
</dbReference>
<dbReference type="Pfam" id="PF25917">
    <property type="entry name" value="BSH_RND"/>
    <property type="match status" value="1"/>
</dbReference>
<dbReference type="GO" id="GO:0005886">
    <property type="term" value="C:plasma membrane"/>
    <property type="evidence" value="ECO:0007669"/>
    <property type="project" value="TreeGrafter"/>
</dbReference>
<dbReference type="PROSITE" id="PS51257">
    <property type="entry name" value="PROKAR_LIPOPROTEIN"/>
    <property type="match status" value="1"/>
</dbReference>
<dbReference type="Gene3D" id="2.40.50.100">
    <property type="match status" value="2"/>
</dbReference>
<dbReference type="Gene3D" id="2.40.30.170">
    <property type="match status" value="1"/>
</dbReference>
<dbReference type="InterPro" id="IPR058624">
    <property type="entry name" value="MdtA-like_HH"/>
</dbReference>
<feature type="domain" description="Multidrug resistance protein MdtA-like barrel-sandwich hybrid" evidence="3">
    <location>
        <begin position="47"/>
        <end position="245"/>
    </location>
</feature>
<evidence type="ECO:0000256" key="1">
    <source>
        <dbReference type="SAM" id="Phobius"/>
    </source>
</evidence>
<gene>
    <name evidence="4" type="ORF">SAMN04490355_10147</name>
</gene>
<dbReference type="Gene3D" id="1.10.287.470">
    <property type="entry name" value="Helix hairpin bin"/>
    <property type="match status" value="1"/>
</dbReference>
<dbReference type="AlphaFoldDB" id="A0A1I4JTE6"/>
<dbReference type="InterPro" id="IPR058625">
    <property type="entry name" value="MdtA-like_BSH"/>
</dbReference>
<dbReference type="Proteomes" id="UP000199520">
    <property type="component" value="Unassembled WGS sequence"/>
</dbReference>
<reference evidence="5" key="1">
    <citation type="submission" date="2016-10" db="EMBL/GenBank/DDBJ databases">
        <authorList>
            <person name="Varghese N."/>
            <person name="Submissions S."/>
        </authorList>
    </citation>
    <scope>NUCLEOTIDE SEQUENCE [LARGE SCALE GENOMIC DNA]</scope>
    <source>
        <strain evidence="5">DSM 13327</strain>
    </source>
</reference>
<name>A0A1I4JTE6_9FIRM</name>
<protein>
    <submittedName>
        <fullName evidence="4">HlyD family secretion protein</fullName>
    </submittedName>
</protein>
<keyword evidence="1" id="KW-0472">Membrane</keyword>
<evidence type="ECO:0000259" key="3">
    <source>
        <dbReference type="Pfam" id="PF25917"/>
    </source>
</evidence>
<organism evidence="4 5">
    <name type="scientific">Pelosinus propionicus DSM 13327</name>
    <dbReference type="NCBI Taxonomy" id="1123291"/>
    <lineage>
        <taxon>Bacteria</taxon>
        <taxon>Bacillati</taxon>
        <taxon>Bacillota</taxon>
        <taxon>Negativicutes</taxon>
        <taxon>Selenomonadales</taxon>
        <taxon>Sporomusaceae</taxon>
        <taxon>Pelosinus</taxon>
    </lineage>
</organism>
<dbReference type="EMBL" id="FOTS01000014">
    <property type="protein sequence ID" value="SFL69858.1"/>
    <property type="molecule type" value="Genomic_DNA"/>
</dbReference>
<keyword evidence="1" id="KW-0812">Transmembrane</keyword>
<feature type="transmembrane region" description="Helical" evidence="1">
    <location>
        <begin position="14"/>
        <end position="36"/>
    </location>
</feature>
<evidence type="ECO:0000313" key="5">
    <source>
        <dbReference type="Proteomes" id="UP000199520"/>
    </source>
</evidence>
<dbReference type="Pfam" id="PF25876">
    <property type="entry name" value="HH_MFP_RND"/>
    <property type="match status" value="1"/>
</dbReference>
<dbReference type="RefSeq" id="WP_217645066.1">
    <property type="nucleotide sequence ID" value="NZ_FOTS01000014.1"/>
</dbReference>
<dbReference type="PANTHER" id="PTHR30438:SF2">
    <property type="entry name" value="MEMBRANE PROTEIN"/>
    <property type="match status" value="1"/>
</dbReference>